<evidence type="ECO:0000313" key="1">
    <source>
        <dbReference type="EMBL" id="QFU98020.1"/>
    </source>
</evidence>
<dbReference type="Proteomes" id="UP000326702">
    <property type="component" value="Chromosome"/>
</dbReference>
<dbReference type="AlphaFoldDB" id="A0A5P9QA70"/>
<reference evidence="1 2" key="1">
    <citation type="submission" date="2019-10" db="EMBL/GenBank/DDBJ databases">
        <title>Genome sequence of Luteimicrobium xylanilyticum HY-24.</title>
        <authorList>
            <person name="Kim D.Y."/>
            <person name="Park H.-Y."/>
        </authorList>
    </citation>
    <scope>NUCLEOTIDE SEQUENCE [LARGE SCALE GENOMIC DNA]</scope>
    <source>
        <strain evidence="1 2">HY-24</strain>
    </source>
</reference>
<protein>
    <submittedName>
        <fullName evidence="1">Uncharacterized protein</fullName>
    </submittedName>
</protein>
<evidence type="ECO:0000313" key="2">
    <source>
        <dbReference type="Proteomes" id="UP000326702"/>
    </source>
</evidence>
<dbReference type="EMBL" id="CP045529">
    <property type="protein sequence ID" value="QFU98020.1"/>
    <property type="molecule type" value="Genomic_DNA"/>
</dbReference>
<proteinExistence type="predicted"/>
<dbReference type="RefSeq" id="WP_051136626.1">
    <property type="nucleotide sequence ID" value="NZ_BAABIH010000028.1"/>
</dbReference>
<dbReference type="KEGG" id="lxl:KDY119_01526"/>
<name>A0A5P9QA70_9MICO</name>
<sequence>MSAESVPEPAAESAAQPVRAVVVTQLGAAEPVAAICAIAGLPVDAVLSGVGVLVWCRDTSVDGPEQVAATITRATPGLPAVLLVHRDGQIAAHTWRDGAVGDELAAGLALDGAPEGLTNLLLGTETVDDFPDVVTSVGVGRLKAMRMMTKAGRAARRDRKKAE</sequence>
<accession>A0A5P9QA70</accession>
<keyword evidence="2" id="KW-1185">Reference proteome</keyword>
<organism evidence="1 2">
    <name type="scientific">Luteimicrobium xylanilyticum</name>
    <dbReference type="NCBI Taxonomy" id="1133546"/>
    <lineage>
        <taxon>Bacteria</taxon>
        <taxon>Bacillati</taxon>
        <taxon>Actinomycetota</taxon>
        <taxon>Actinomycetes</taxon>
        <taxon>Micrococcales</taxon>
        <taxon>Luteimicrobium</taxon>
    </lineage>
</organism>
<gene>
    <name evidence="1" type="ORF">KDY119_01526</name>
</gene>